<gene>
    <name evidence="1" type="ORF">F0T03_12365</name>
</gene>
<evidence type="ECO:0000313" key="2">
    <source>
        <dbReference type="Proteomes" id="UP000464402"/>
    </source>
</evidence>
<dbReference type="KEGG" id="yca:F0T03_12365"/>
<reference evidence="2" key="1">
    <citation type="submission" date="2019-09" db="EMBL/GenBank/DDBJ databases">
        <title>Yersinia canariae sp. nov., isolated from a human yersiniosis case.</title>
        <authorList>
            <person name="Nguyen S.V."/>
            <person name="Greig D."/>
            <person name="Hurley D."/>
            <person name="Cao Y."/>
            <person name="McCabe E."/>
            <person name="Mitchell M."/>
            <person name="Jenkins C."/>
            <person name="Fanning S."/>
        </authorList>
    </citation>
    <scope>NUCLEOTIDE SEQUENCE [LARGE SCALE GENOMIC DNA]</scope>
    <source>
        <strain evidence="2">NCTC 14382</strain>
    </source>
</reference>
<protein>
    <submittedName>
        <fullName evidence="1">Uncharacterized protein</fullName>
    </submittedName>
</protein>
<dbReference type="AlphaFoldDB" id="A0A857F1H3"/>
<evidence type="ECO:0000313" key="1">
    <source>
        <dbReference type="EMBL" id="QHB32885.1"/>
    </source>
</evidence>
<sequence length="64" mass="7290">MHSLRIYRATEIYFVIFVLPKCDPIEQKSILVSSAYNFESKPSNGATYGQNLSMNAPHLHNYAI</sequence>
<dbReference type="EMBL" id="CP043727">
    <property type="protein sequence ID" value="QHB32885.1"/>
    <property type="molecule type" value="Genomic_DNA"/>
</dbReference>
<keyword evidence="2" id="KW-1185">Reference proteome</keyword>
<proteinExistence type="predicted"/>
<organism evidence="1 2">
    <name type="scientific">Yersinia canariae</name>
    <dbReference type="NCBI Taxonomy" id="2607663"/>
    <lineage>
        <taxon>Bacteria</taxon>
        <taxon>Pseudomonadati</taxon>
        <taxon>Pseudomonadota</taxon>
        <taxon>Gammaproteobacteria</taxon>
        <taxon>Enterobacterales</taxon>
        <taxon>Yersiniaceae</taxon>
        <taxon>Yersinia</taxon>
    </lineage>
</organism>
<name>A0A857F1H3_9GAMM</name>
<accession>A0A857F1H3</accession>
<dbReference type="Proteomes" id="UP000464402">
    <property type="component" value="Chromosome"/>
</dbReference>